<dbReference type="OMA" id="KQSHARN"/>
<keyword evidence="2" id="KW-0863">Zinc-finger</keyword>
<dbReference type="Pfam" id="PF01428">
    <property type="entry name" value="zf-AN1"/>
    <property type="match status" value="1"/>
</dbReference>
<proteinExistence type="predicted"/>
<dbReference type="AlphaFoldDB" id="A0A8S8ZXK2"/>
<dbReference type="EMBL" id="NMPR01000033">
    <property type="protein sequence ID" value="KAA8633700.1"/>
    <property type="molecule type" value="Genomic_DNA"/>
</dbReference>
<evidence type="ECO:0000256" key="3">
    <source>
        <dbReference type="ARBA" id="ARBA00022833"/>
    </source>
</evidence>
<evidence type="ECO:0000259" key="4">
    <source>
        <dbReference type="SMART" id="SM00154"/>
    </source>
</evidence>
<feature type="domain" description="AN1-type" evidence="4">
    <location>
        <begin position="9"/>
        <end position="49"/>
    </location>
</feature>
<name>A0A8S8ZXK2_SORMA</name>
<dbReference type="InterPro" id="IPR000058">
    <property type="entry name" value="Znf_AN1"/>
</dbReference>
<keyword evidence="3" id="KW-0862">Zinc</keyword>
<keyword evidence="1" id="KW-0479">Metal-binding</keyword>
<evidence type="ECO:0000256" key="1">
    <source>
        <dbReference type="ARBA" id="ARBA00022723"/>
    </source>
</evidence>
<dbReference type="Proteomes" id="UP000433876">
    <property type="component" value="Unassembled WGS sequence"/>
</dbReference>
<evidence type="ECO:0000313" key="6">
    <source>
        <dbReference type="Proteomes" id="UP000433876"/>
    </source>
</evidence>
<dbReference type="GO" id="GO:0008270">
    <property type="term" value="F:zinc ion binding"/>
    <property type="evidence" value="ECO:0007669"/>
    <property type="project" value="UniProtKB-KW"/>
</dbReference>
<comment type="caution">
    <text evidence="5">The sequence shown here is derived from an EMBL/GenBank/DDBJ whole genome shotgun (WGS) entry which is preliminary data.</text>
</comment>
<evidence type="ECO:0000313" key="5">
    <source>
        <dbReference type="EMBL" id="KAA8633700.1"/>
    </source>
</evidence>
<reference evidence="5 6" key="1">
    <citation type="submission" date="2017-07" db="EMBL/GenBank/DDBJ databases">
        <title>Genome sequence of the Sordaria macrospora wild type strain R19027.</title>
        <authorList>
            <person name="Nowrousian M."/>
            <person name="Teichert I."/>
            <person name="Kueck U."/>
        </authorList>
    </citation>
    <scope>NUCLEOTIDE SEQUENCE [LARGE SCALE GENOMIC DNA]</scope>
    <source>
        <strain evidence="5 6">R19027</strain>
        <tissue evidence="5">Mycelium</tissue>
    </source>
</reference>
<dbReference type="SUPFAM" id="SSF118310">
    <property type="entry name" value="AN1-like Zinc finger"/>
    <property type="match status" value="1"/>
</dbReference>
<gene>
    <name evidence="5" type="ORF">SMACR_06558</name>
</gene>
<dbReference type="SMART" id="SM00154">
    <property type="entry name" value="ZnF_AN1"/>
    <property type="match status" value="1"/>
</dbReference>
<protein>
    <recommendedName>
        <fullName evidence="4">AN1-type domain-containing protein</fullName>
    </recommendedName>
</protein>
<accession>A0A8S8ZXK2</accession>
<dbReference type="InterPro" id="IPR035896">
    <property type="entry name" value="AN1-like_Znf"/>
</dbReference>
<organism evidence="5 6">
    <name type="scientific">Sordaria macrospora</name>
    <dbReference type="NCBI Taxonomy" id="5147"/>
    <lineage>
        <taxon>Eukaryota</taxon>
        <taxon>Fungi</taxon>
        <taxon>Dikarya</taxon>
        <taxon>Ascomycota</taxon>
        <taxon>Pezizomycotina</taxon>
        <taxon>Sordariomycetes</taxon>
        <taxon>Sordariomycetidae</taxon>
        <taxon>Sordariales</taxon>
        <taxon>Sordariaceae</taxon>
        <taxon>Sordaria</taxon>
    </lineage>
</organism>
<evidence type="ECO:0000256" key="2">
    <source>
        <dbReference type="ARBA" id="ARBA00022771"/>
    </source>
</evidence>
<dbReference type="Gene3D" id="4.10.1110.10">
    <property type="entry name" value="AN1-like Zinc finger"/>
    <property type="match status" value="1"/>
</dbReference>
<dbReference type="VEuPathDB" id="FungiDB:SMAC_06558"/>
<sequence length="73" mass="8304">MPGPRRLKCSLTECRLPAAPITGDCTFCDGHYCSKHRLLESHKCKNLEDCKKEAFEANALQLEKERTRVIRGV</sequence>